<sequence>MAPNKITKTRGKMVKPILKKLSHSPKNSLDLDRGWDEQPVEQLENGGHDGGFTPTARDVSFGFLGGYGAAGDASVVSSGGSGFRAKFQHGRSGSQASAGSGPRGAFVHPFAQTPRTATPPLSYANSLVSLDNGRDCSPTITENEDDDEFDTTTAYSHSPHHHHHLHHPSAPPPPPPAISSQSNLRRPSLNSQRTNSFPEIPSSSKPPSLRINTSRSVSGATSRLAHSTGTSGSTAPNASHSDLHLNNSLGLSVSGGGGNALDSPTGSLGGASISQQPPQQQAAQMSPLRSSLDMSFPRLRSRSELDTALRAENIRAARRKFEERERVKEEKYDREMIRKRERRDTKEASRIEKGESARPSAHRRITPTGLGGTHSPLPHAGGGVGIGIGIGIGIGGGGGKVFQKAGSWASGRNSPRPEVSGRSSPFSAGGGASGGAGSGSSSAPAGMGGHHGHGLGIGRRRHTDSPTPGEMTGEKHMGFASRKYESVPLQTPPAFGPGVDDVRFEQARPRRGSGAKRKTQSYWQGFILWLRTKLLRLGAH</sequence>
<feature type="region of interest" description="Disordered" evidence="1">
    <location>
        <begin position="340"/>
        <end position="378"/>
    </location>
</feature>
<dbReference type="OrthoDB" id="5377213at2759"/>
<comment type="caution">
    <text evidence="2">The sequence shown here is derived from an EMBL/GenBank/DDBJ whole genome shotgun (WGS) entry which is preliminary data.</text>
</comment>
<feature type="region of interest" description="Disordered" evidence="1">
    <location>
        <begin position="405"/>
        <end position="475"/>
    </location>
</feature>
<dbReference type="VEuPathDB" id="FungiDB:MMYC01_208170"/>
<reference evidence="2 3" key="1">
    <citation type="journal article" date="2016" name="Genome Announc.">
        <title>Genome Sequence of Madurella mycetomatis mm55, Isolated from a Human Mycetoma Case in Sudan.</title>
        <authorList>
            <person name="Smit S."/>
            <person name="Derks M.F."/>
            <person name="Bervoets S."/>
            <person name="Fahal A."/>
            <person name="van Leeuwen W."/>
            <person name="van Belkum A."/>
            <person name="van de Sande W.W."/>
        </authorList>
    </citation>
    <scope>NUCLEOTIDE SEQUENCE [LARGE SCALE GENOMIC DNA]</scope>
    <source>
        <strain evidence="3">mm55</strain>
    </source>
</reference>
<gene>
    <name evidence="2" type="ORF">MMYC01_208170</name>
</gene>
<name>A0A175VY09_9PEZI</name>
<dbReference type="AlphaFoldDB" id="A0A175VY09"/>
<feature type="compositionally biased region" description="Basic residues" evidence="1">
    <location>
        <begin position="450"/>
        <end position="462"/>
    </location>
</feature>
<feature type="compositionally biased region" description="Basic and acidic residues" evidence="1">
    <location>
        <begin position="340"/>
        <end position="356"/>
    </location>
</feature>
<feature type="compositionally biased region" description="Gly residues" evidence="1">
    <location>
        <begin position="428"/>
        <end position="438"/>
    </location>
</feature>
<evidence type="ECO:0000256" key="1">
    <source>
        <dbReference type="SAM" id="MobiDB-lite"/>
    </source>
</evidence>
<feature type="region of interest" description="Disordered" evidence="1">
    <location>
        <begin position="86"/>
        <end position="289"/>
    </location>
</feature>
<keyword evidence="3" id="KW-1185">Reference proteome</keyword>
<organism evidence="2 3">
    <name type="scientific">Madurella mycetomatis</name>
    <dbReference type="NCBI Taxonomy" id="100816"/>
    <lineage>
        <taxon>Eukaryota</taxon>
        <taxon>Fungi</taxon>
        <taxon>Dikarya</taxon>
        <taxon>Ascomycota</taxon>
        <taxon>Pezizomycotina</taxon>
        <taxon>Sordariomycetes</taxon>
        <taxon>Sordariomycetidae</taxon>
        <taxon>Sordariales</taxon>
        <taxon>Sordariales incertae sedis</taxon>
        <taxon>Madurella</taxon>
    </lineage>
</organism>
<evidence type="ECO:0000313" key="2">
    <source>
        <dbReference type="EMBL" id="KXX75634.1"/>
    </source>
</evidence>
<feature type="compositionally biased region" description="Basic residues" evidence="1">
    <location>
        <begin position="158"/>
        <end position="167"/>
    </location>
</feature>
<dbReference type="EMBL" id="LCTW02000258">
    <property type="protein sequence ID" value="KXX75634.1"/>
    <property type="molecule type" value="Genomic_DNA"/>
</dbReference>
<protein>
    <submittedName>
        <fullName evidence="2">Uncharacterized protein</fullName>
    </submittedName>
</protein>
<feature type="compositionally biased region" description="Polar residues" evidence="1">
    <location>
        <begin position="181"/>
        <end position="240"/>
    </location>
</feature>
<evidence type="ECO:0000313" key="3">
    <source>
        <dbReference type="Proteomes" id="UP000078237"/>
    </source>
</evidence>
<feature type="region of interest" description="Disordered" evidence="1">
    <location>
        <begin position="19"/>
        <end position="52"/>
    </location>
</feature>
<accession>A0A175VY09</accession>
<feature type="compositionally biased region" description="Low complexity" evidence="1">
    <location>
        <begin position="271"/>
        <end position="287"/>
    </location>
</feature>
<proteinExistence type="predicted"/>
<dbReference type="Proteomes" id="UP000078237">
    <property type="component" value="Unassembled WGS sequence"/>
</dbReference>
<feature type="compositionally biased region" description="Low complexity" evidence="1">
    <location>
        <begin position="90"/>
        <end position="105"/>
    </location>
</feature>